<dbReference type="InterPro" id="IPR036890">
    <property type="entry name" value="HATPase_C_sf"/>
</dbReference>
<evidence type="ECO:0000259" key="23">
    <source>
        <dbReference type="PROSITE" id="PS50110"/>
    </source>
</evidence>
<comment type="catalytic activity">
    <reaction evidence="1">
        <text>ATP + protein L-histidine = ADP + protein N-phospho-L-histidine.</text>
        <dbReference type="EC" id="2.7.13.3"/>
    </reaction>
</comment>
<dbReference type="SUPFAM" id="SSF55874">
    <property type="entry name" value="ATPase domain of HSP90 chaperone/DNA topoisomerase II/histidine kinase"/>
    <property type="match status" value="1"/>
</dbReference>
<dbReference type="InterPro" id="IPR036097">
    <property type="entry name" value="HisK_dim/P_sf"/>
</dbReference>
<dbReference type="InterPro" id="IPR003594">
    <property type="entry name" value="HATPase_dom"/>
</dbReference>
<dbReference type="SMART" id="SM00448">
    <property type="entry name" value="REC"/>
    <property type="match status" value="2"/>
</dbReference>
<evidence type="ECO:0000259" key="24">
    <source>
        <dbReference type="PROSITE" id="PS50112"/>
    </source>
</evidence>
<feature type="domain" description="PAC" evidence="25">
    <location>
        <begin position="695"/>
        <end position="747"/>
    </location>
</feature>
<evidence type="ECO:0000256" key="5">
    <source>
        <dbReference type="ARBA" id="ARBA00022553"/>
    </source>
</evidence>
<dbReference type="PROSITE" id="PS50110">
    <property type="entry name" value="RESPONSE_REGULATORY"/>
    <property type="match status" value="2"/>
</dbReference>
<keyword evidence="10" id="KW-0067">ATP-binding</keyword>
<dbReference type="CDD" id="cd00156">
    <property type="entry name" value="REC"/>
    <property type="match status" value="1"/>
</dbReference>
<dbReference type="InterPro" id="IPR007892">
    <property type="entry name" value="CHASE4"/>
</dbReference>
<dbReference type="GO" id="GO:0005886">
    <property type="term" value="C:plasma membrane"/>
    <property type="evidence" value="ECO:0007669"/>
    <property type="project" value="UniProtKB-SubCell"/>
</dbReference>
<keyword evidence="11 21" id="KW-1133">Transmembrane helix</keyword>
<dbReference type="Gene3D" id="1.10.287.130">
    <property type="match status" value="1"/>
</dbReference>
<dbReference type="Pfam" id="PF00072">
    <property type="entry name" value="Response_reg"/>
    <property type="match status" value="2"/>
</dbReference>
<keyword evidence="6 27" id="KW-0808">Transferase</keyword>
<dbReference type="RefSeq" id="WP_071546877.1">
    <property type="nucleotide sequence ID" value="NZ_LKAQ01000004.1"/>
</dbReference>
<evidence type="ECO:0000256" key="8">
    <source>
        <dbReference type="ARBA" id="ARBA00022741"/>
    </source>
</evidence>
<dbReference type="CDD" id="cd00082">
    <property type="entry name" value="HisKA"/>
    <property type="match status" value="1"/>
</dbReference>
<dbReference type="SUPFAM" id="SSF47226">
    <property type="entry name" value="Histidine-containing phosphotransfer domain, HPT domain"/>
    <property type="match status" value="1"/>
</dbReference>
<feature type="modified residue" description="4-aspartylphosphate" evidence="19">
    <location>
        <position position="1202"/>
    </location>
</feature>
<evidence type="ECO:0000256" key="6">
    <source>
        <dbReference type="ARBA" id="ARBA00022679"/>
    </source>
</evidence>
<dbReference type="InterPro" id="IPR001789">
    <property type="entry name" value="Sig_transdc_resp-reg_receiver"/>
</dbReference>
<feature type="domain" description="Response regulatory" evidence="23">
    <location>
        <begin position="1003"/>
        <end position="1125"/>
    </location>
</feature>
<dbReference type="PRINTS" id="PR00344">
    <property type="entry name" value="BCTRLSENSOR"/>
</dbReference>
<feature type="coiled-coil region" evidence="20">
    <location>
        <begin position="738"/>
        <end position="765"/>
    </location>
</feature>
<feature type="domain" description="Response regulatory" evidence="23">
    <location>
        <begin position="1153"/>
        <end position="1269"/>
    </location>
</feature>
<gene>
    <name evidence="27" type="primary">barA_5</name>
    <name evidence="27" type="ORF">BerOc1_03346</name>
</gene>
<dbReference type="Pfam" id="PF01627">
    <property type="entry name" value="Hpt"/>
    <property type="match status" value="1"/>
</dbReference>
<dbReference type="SMART" id="SM00388">
    <property type="entry name" value="HisKA"/>
    <property type="match status" value="1"/>
</dbReference>
<dbReference type="InterPro" id="IPR008207">
    <property type="entry name" value="Sig_transdc_His_kin_Hpt_dom"/>
</dbReference>
<feature type="domain" description="PAS" evidence="24">
    <location>
        <begin position="357"/>
        <end position="404"/>
    </location>
</feature>
<dbReference type="OrthoDB" id="9758705at2"/>
<dbReference type="Gene3D" id="3.40.50.2300">
    <property type="match status" value="2"/>
</dbReference>
<evidence type="ECO:0000256" key="19">
    <source>
        <dbReference type="PROSITE-ProRule" id="PRU00169"/>
    </source>
</evidence>
<comment type="function">
    <text evidence="14">Putative oxygen sensor; modulates the activity of FixJ, a transcriptional activator of nitrogen fixation fixK gene. FixL probably acts as a kinase that phosphorylates FixJ.</text>
</comment>
<feature type="transmembrane region" description="Helical" evidence="21">
    <location>
        <begin position="267"/>
        <end position="290"/>
    </location>
</feature>
<dbReference type="PROSITE" id="PS50894">
    <property type="entry name" value="HPT"/>
    <property type="match status" value="1"/>
</dbReference>
<comment type="subunit">
    <text evidence="15">At low DSF concentrations, interacts with RpfF.</text>
</comment>
<dbReference type="Gene3D" id="3.30.565.10">
    <property type="entry name" value="Histidine kinase-like ATPase, C-terminal domain"/>
    <property type="match status" value="1"/>
</dbReference>
<dbReference type="SUPFAM" id="SSF55785">
    <property type="entry name" value="PYP-like sensor domain (PAS domain)"/>
    <property type="match status" value="3"/>
</dbReference>
<evidence type="ECO:0000256" key="15">
    <source>
        <dbReference type="ARBA" id="ARBA00064003"/>
    </source>
</evidence>
<dbReference type="GO" id="GO:0005524">
    <property type="term" value="F:ATP binding"/>
    <property type="evidence" value="ECO:0007669"/>
    <property type="project" value="UniProtKB-KW"/>
</dbReference>
<dbReference type="InterPro" id="IPR011006">
    <property type="entry name" value="CheY-like_superfamily"/>
</dbReference>
<evidence type="ECO:0000256" key="3">
    <source>
        <dbReference type="ARBA" id="ARBA00012438"/>
    </source>
</evidence>
<evidence type="ECO:0000256" key="21">
    <source>
        <dbReference type="SAM" id="Phobius"/>
    </source>
</evidence>
<dbReference type="PROSITE" id="PS50109">
    <property type="entry name" value="HIS_KIN"/>
    <property type="match status" value="1"/>
</dbReference>
<dbReference type="SMART" id="SM00387">
    <property type="entry name" value="HATPase_c"/>
    <property type="match status" value="1"/>
</dbReference>
<dbReference type="SMART" id="SM00091">
    <property type="entry name" value="PAS"/>
    <property type="match status" value="3"/>
</dbReference>
<dbReference type="CDD" id="cd17546">
    <property type="entry name" value="REC_hyHK_CKI1_RcsC-like"/>
    <property type="match status" value="1"/>
</dbReference>
<dbReference type="InterPro" id="IPR004358">
    <property type="entry name" value="Sig_transdc_His_kin-like_C"/>
</dbReference>
<evidence type="ECO:0000256" key="7">
    <source>
        <dbReference type="ARBA" id="ARBA00022692"/>
    </source>
</evidence>
<feature type="domain" description="Histidine kinase" evidence="22">
    <location>
        <begin position="765"/>
        <end position="986"/>
    </location>
</feature>
<dbReference type="Proteomes" id="UP000181901">
    <property type="component" value="Unassembled WGS sequence"/>
</dbReference>
<feature type="domain" description="HPt" evidence="26">
    <location>
        <begin position="1305"/>
        <end position="1399"/>
    </location>
</feature>
<keyword evidence="5 19" id="KW-0597">Phosphoprotein</keyword>
<dbReference type="InterPro" id="IPR001610">
    <property type="entry name" value="PAC"/>
</dbReference>
<dbReference type="InterPro" id="IPR013767">
    <property type="entry name" value="PAS_fold"/>
</dbReference>
<keyword evidence="9 27" id="KW-0418">Kinase</keyword>
<dbReference type="InterPro" id="IPR003661">
    <property type="entry name" value="HisK_dim/P_dom"/>
</dbReference>
<keyword evidence="20" id="KW-0175">Coiled coil</keyword>
<evidence type="ECO:0000313" key="27">
    <source>
        <dbReference type="EMBL" id="OIQ51393.1"/>
    </source>
</evidence>
<dbReference type="PROSITE" id="PS50113">
    <property type="entry name" value="PAC"/>
    <property type="match status" value="2"/>
</dbReference>
<dbReference type="EMBL" id="LKAQ01000004">
    <property type="protein sequence ID" value="OIQ51393.1"/>
    <property type="molecule type" value="Genomic_DNA"/>
</dbReference>
<evidence type="ECO:0000256" key="10">
    <source>
        <dbReference type="ARBA" id="ARBA00022840"/>
    </source>
</evidence>
<dbReference type="InterPro" id="IPR000700">
    <property type="entry name" value="PAS-assoc_C"/>
</dbReference>
<dbReference type="Pfam" id="PF05228">
    <property type="entry name" value="CHASE4"/>
    <property type="match status" value="1"/>
</dbReference>
<feature type="domain" description="PAS" evidence="24">
    <location>
        <begin position="489"/>
        <end position="558"/>
    </location>
</feature>
<evidence type="ECO:0000256" key="1">
    <source>
        <dbReference type="ARBA" id="ARBA00000085"/>
    </source>
</evidence>
<evidence type="ECO:0000256" key="9">
    <source>
        <dbReference type="ARBA" id="ARBA00022777"/>
    </source>
</evidence>
<proteinExistence type="predicted"/>
<keyword evidence="28" id="KW-1185">Reference proteome</keyword>
<dbReference type="CDD" id="cd16922">
    <property type="entry name" value="HATPase_EvgS-ArcB-TorS-like"/>
    <property type="match status" value="1"/>
</dbReference>
<feature type="coiled-coil region" evidence="20">
    <location>
        <begin position="465"/>
        <end position="492"/>
    </location>
</feature>
<keyword evidence="8" id="KW-0547">Nucleotide-binding</keyword>
<evidence type="ECO:0000256" key="12">
    <source>
        <dbReference type="ARBA" id="ARBA00023012"/>
    </source>
</evidence>
<dbReference type="InterPro" id="IPR036641">
    <property type="entry name" value="HPT_dom_sf"/>
</dbReference>
<evidence type="ECO:0000256" key="2">
    <source>
        <dbReference type="ARBA" id="ARBA00004651"/>
    </source>
</evidence>
<dbReference type="InterPro" id="IPR005467">
    <property type="entry name" value="His_kinase_dom"/>
</dbReference>
<dbReference type="FunFam" id="3.30.565.10:FF:000010">
    <property type="entry name" value="Sensor histidine kinase RcsC"/>
    <property type="match status" value="1"/>
</dbReference>
<dbReference type="CDD" id="cd00130">
    <property type="entry name" value="PAS"/>
    <property type="match status" value="2"/>
</dbReference>
<feature type="transmembrane region" description="Helical" evidence="21">
    <location>
        <begin position="6"/>
        <end position="25"/>
    </location>
</feature>
<feature type="domain" description="PAC" evidence="25">
    <location>
        <begin position="566"/>
        <end position="616"/>
    </location>
</feature>
<dbReference type="EC" id="2.7.13.3" evidence="3"/>
<dbReference type="FunFam" id="3.30.450.20:FF:000060">
    <property type="entry name" value="Sensor protein FixL"/>
    <property type="match status" value="1"/>
</dbReference>
<dbReference type="Gene3D" id="1.20.120.160">
    <property type="entry name" value="HPT domain"/>
    <property type="match status" value="1"/>
</dbReference>
<dbReference type="FunFam" id="1.10.287.130:FF:000002">
    <property type="entry name" value="Two-component osmosensing histidine kinase"/>
    <property type="match status" value="1"/>
</dbReference>
<evidence type="ECO:0000313" key="28">
    <source>
        <dbReference type="Proteomes" id="UP000181901"/>
    </source>
</evidence>
<evidence type="ECO:0000256" key="16">
    <source>
        <dbReference type="ARBA" id="ARBA00068150"/>
    </source>
</evidence>
<keyword evidence="7 21" id="KW-0812">Transmembrane</keyword>
<evidence type="ECO:0000259" key="25">
    <source>
        <dbReference type="PROSITE" id="PS50113"/>
    </source>
</evidence>
<feature type="modified residue" description="Phosphohistidine" evidence="18">
    <location>
        <position position="1344"/>
    </location>
</feature>
<organism evidence="27 28">
    <name type="scientific">Pseudodesulfovibrio hydrargyri</name>
    <dbReference type="NCBI Taxonomy" id="2125990"/>
    <lineage>
        <taxon>Bacteria</taxon>
        <taxon>Pseudomonadati</taxon>
        <taxon>Thermodesulfobacteriota</taxon>
        <taxon>Desulfovibrionia</taxon>
        <taxon>Desulfovibrionales</taxon>
        <taxon>Desulfovibrionaceae</taxon>
    </lineage>
</organism>
<keyword evidence="13 21" id="KW-0472">Membrane</keyword>
<evidence type="ECO:0000259" key="26">
    <source>
        <dbReference type="PROSITE" id="PS50894"/>
    </source>
</evidence>
<evidence type="ECO:0000259" key="22">
    <source>
        <dbReference type="PROSITE" id="PS50109"/>
    </source>
</evidence>
<dbReference type="NCBIfam" id="TIGR00229">
    <property type="entry name" value="sensory_box"/>
    <property type="match status" value="3"/>
</dbReference>
<dbReference type="SMART" id="SM00086">
    <property type="entry name" value="PAC"/>
    <property type="match status" value="3"/>
</dbReference>
<feature type="modified residue" description="4-aspartylphosphate" evidence="19">
    <location>
        <position position="1056"/>
    </location>
</feature>
<feature type="domain" description="PAS" evidence="24">
    <location>
        <begin position="617"/>
        <end position="691"/>
    </location>
</feature>
<keyword evidence="12" id="KW-0902">Two-component regulatory system</keyword>
<name>A0A1J5NI84_9BACT</name>
<dbReference type="Gene3D" id="3.30.450.20">
    <property type="entry name" value="PAS domain"/>
    <property type="match status" value="3"/>
</dbReference>
<keyword evidence="4" id="KW-1003">Cell membrane</keyword>
<reference evidence="27 28" key="1">
    <citation type="submission" date="2015-09" db="EMBL/GenBank/DDBJ databases">
        <title>Genome of Desulfovibrio dechloracetivorans BerOc1, a mercury methylating strain isolated from highly hydrocarbons and metals contaminated coastal sediments.</title>
        <authorList>
            <person name="Goni Urriza M."/>
            <person name="Gassie C."/>
            <person name="Bouchez O."/>
            <person name="Klopp C."/>
            <person name="Ranchou-Peyruse A."/>
            <person name="Remy G."/>
        </authorList>
    </citation>
    <scope>NUCLEOTIDE SEQUENCE [LARGE SCALE GENOMIC DNA]</scope>
    <source>
        <strain evidence="27 28">BerOc1</strain>
    </source>
</reference>
<dbReference type="SUPFAM" id="SSF52172">
    <property type="entry name" value="CheY-like"/>
    <property type="match status" value="2"/>
</dbReference>
<protein>
    <recommendedName>
        <fullName evidence="17">Sensor protein FixL</fullName>
        <ecNumber evidence="3">2.7.13.3</ecNumber>
    </recommendedName>
    <alternativeName>
        <fullName evidence="16">Sensory/regulatory protein RpfC</fullName>
    </alternativeName>
</protein>
<comment type="caution">
    <text evidence="27">The sequence shown here is derived from an EMBL/GenBank/DDBJ whole genome shotgun (WGS) entry which is preliminary data.</text>
</comment>
<dbReference type="Pfam" id="PF00512">
    <property type="entry name" value="HisKA"/>
    <property type="match status" value="1"/>
</dbReference>
<evidence type="ECO:0000256" key="20">
    <source>
        <dbReference type="SAM" id="Coils"/>
    </source>
</evidence>
<sequence length="1483" mass="164084">MKLRTFFLAGVITVAVFFVICQFLASELVLTRGFQDIEDEQTRSLAAMAKGVLDRQLVHLNGLVLDWAEWDDTYVFAQDGNDHYVESNLSPETFEDQSLVCISIRDRHGEPVYLRAFRPDGNLDMALAMRINRLTAGLLPPLPSQSGGFGGIVRLPDGELLMVVKRPVLTSSGSGPAMGSLMMARMITPDVIEGISALMGVEVSLEKPEDGEKTVLSAPGSGDGVRLVYPDERTSVGMLAVRDVDGRTVALLKVSAKRAISREGKTISYYYFAIIFFAILLIGLFSFYLLHKKVLNRLDLLMSRLSGREKADNAASAIDIGGNDEIHDLSVFLDTMFDRVDNSKRAILAQSDEIRKNEEFLSQLLDSIEAGVMLVDPETRDIVAINRFAQKMIDRTEEEVVGRSCHLLTCPSERDNCPVLDLDQSMDMSKRSLLHRDGTVIPIMKSVSMITKGDRELLLETFVDITEAEENRLALEKAKKELENKVEERTAHLRGIIDTARNGIIVVDSRGRINEFSPAAQGIFGYSKEEVLGKNVNMLMPEPRGREHDRYLRDFNHGGPTKLIGRQTVVQAKRKDGSLFPMDISLNSAVVNGNPIFVAVLSDITERKAMEDEIRKSRERYQRLVEDLAGRFAIFSHKPDGEILFIGESVLSVFGLPREKVMGRRWQDVVDWEPGAAERAEAAFREAMERGQTALEIEMAYIHLDGTRHELLNSMHPVFNKDGELETIEGIIEDITSRKAVAKALAEAKEEAEQATRAKSDFLANMSHEIRTPMNAIMGLSHLALQSGLNEKQRSYIEKVHVSAENLLGILNDILDFSKIEAGRMDMEHVDFFLGEVFEHLAGVLGLRAQESGLQLMFDLPGDLPTALVGDPLRLGQVLLNLGNNAIKFTPRGEVVISVRLMEEVGEDVVLHFAVRDTGIGMTEEQRGRLFQQFSQADTSTTRKYGGTGLGLAISKKLTELMGGSIWVESESGIGSTFHFTTRLKKQSRPPKWDEYLDIRPLHVLVVDDNATARTIFAEMLAGFGFTFDLADSSEAGLALLEGRDGDRPYDFAILDWDLHGLAGNGMIRAMEESPAVAQVPKVIFVSAYGTFNIENETKDEPAVVGVLSKPILPSTLLDTIMVAEQGMAQRASRTGFRQSELGQVTAKLSQAKVLLVEDNEINQDVAVDLLTSNGIACKVAKNGVEALEMLEREPFDCVLMDCQMPVMDGYTATREIRKIDRFKKLPIIAMTANVMAGDREKSIEAGMNDHIGKPIRVQELFVTMGKWVKPSIKRTASALPEMNMDLSGLDGIDVAAGLRYVQGKESLYRSLLGKFLRNYEKFGEMFEAARREDDDMAAERCAHTLKGVAATIGAARVSERALDLESACARREPDAEIDRLLRAVEEELAPVIAALQRLGGPSAPADSDKAGEGEVAGETLECLRELRVLLEEFNAEALAVAKKLRTMPGVRRHAAKMNGLIKAVENYDFEVALRKLDELGLS</sequence>
<dbReference type="PANTHER" id="PTHR45339:SF1">
    <property type="entry name" value="HYBRID SIGNAL TRANSDUCTION HISTIDINE KINASE J"/>
    <property type="match status" value="1"/>
</dbReference>
<dbReference type="PROSITE" id="PS50112">
    <property type="entry name" value="PAS"/>
    <property type="match status" value="3"/>
</dbReference>
<dbReference type="GO" id="GO:0006355">
    <property type="term" value="P:regulation of DNA-templated transcription"/>
    <property type="evidence" value="ECO:0007669"/>
    <property type="project" value="InterPro"/>
</dbReference>
<dbReference type="SMART" id="SM00073">
    <property type="entry name" value="HPT"/>
    <property type="match status" value="1"/>
</dbReference>
<dbReference type="Pfam" id="PF02518">
    <property type="entry name" value="HATPase_c"/>
    <property type="match status" value="1"/>
</dbReference>
<dbReference type="CDD" id="cd00088">
    <property type="entry name" value="HPT"/>
    <property type="match status" value="1"/>
</dbReference>
<evidence type="ECO:0000256" key="18">
    <source>
        <dbReference type="PROSITE-ProRule" id="PRU00110"/>
    </source>
</evidence>
<dbReference type="Pfam" id="PF13426">
    <property type="entry name" value="PAS_9"/>
    <property type="match status" value="2"/>
</dbReference>
<dbReference type="Pfam" id="PF00989">
    <property type="entry name" value="PAS"/>
    <property type="match status" value="1"/>
</dbReference>
<dbReference type="InterPro" id="IPR035965">
    <property type="entry name" value="PAS-like_dom_sf"/>
</dbReference>
<dbReference type="PANTHER" id="PTHR45339">
    <property type="entry name" value="HYBRID SIGNAL TRANSDUCTION HISTIDINE KINASE J"/>
    <property type="match status" value="1"/>
</dbReference>
<evidence type="ECO:0000256" key="13">
    <source>
        <dbReference type="ARBA" id="ARBA00023136"/>
    </source>
</evidence>
<evidence type="ECO:0000256" key="17">
    <source>
        <dbReference type="ARBA" id="ARBA00070616"/>
    </source>
</evidence>
<dbReference type="SUPFAM" id="SSF47384">
    <property type="entry name" value="Homodimeric domain of signal transducing histidine kinase"/>
    <property type="match status" value="1"/>
</dbReference>
<comment type="subcellular location">
    <subcellularLocation>
        <location evidence="2">Cell membrane</location>
        <topology evidence="2">Multi-pass membrane protein</topology>
    </subcellularLocation>
</comment>
<evidence type="ECO:0000256" key="14">
    <source>
        <dbReference type="ARBA" id="ARBA00059827"/>
    </source>
</evidence>
<accession>A0A1J5NI84</accession>
<evidence type="ECO:0000256" key="11">
    <source>
        <dbReference type="ARBA" id="ARBA00022989"/>
    </source>
</evidence>
<dbReference type="GO" id="GO:0000155">
    <property type="term" value="F:phosphorelay sensor kinase activity"/>
    <property type="evidence" value="ECO:0007669"/>
    <property type="project" value="InterPro"/>
</dbReference>
<evidence type="ECO:0000256" key="4">
    <source>
        <dbReference type="ARBA" id="ARBA00022475"/>
    </source>
</evidence>
<dbReference type="InterPro" id="IPR000014">
    <property type="entry name" value="PAS"/>
</dbReference>